<dbReference type="PROSITE" id="PS50297">
    <property type="entry name" value="ANK_REP_REGION"/>
    <property type="match status" value="4"/>
</dbReference>
<feature type="transmembrane region" description="Helical" evidence="4">
    <location>
        <begin position="640"/>
        <end position="659"/>
    </location>
</feature>
<evidence type="ECO:0000313" key="5">
    <source>
        <dbReference type="EMBL" id="KAF2014999.1"/>
    </source>
</evidence>
<accession>A0A6A5XQ27</accession>
<keyword evidence="4" id="KW-1133">Transmembrane helix</keyword>
<dbReference type="Pfam" id="PF12796">
    <property type="entry name" value="Ank_2"/>
    <property type="match status" value="2"/>
</dbReference>
<dbReference type="SMART" id="SM00248">
    <property type="entry name" value="ANK"/>
    <property type="match status" value="7"/>
</dbReference>
<dbReference type="RefSeq" id="XP_033383338.1">
    <property type="nucleotide sequence ID" value="XM_033533968.1"/>
</dbReference>
<dbReference type="PROSITE" id="PS50088">
    <property type="entry name" value="ANK_REPEAT"/>
    <property type="match status" value="4"/>
</dbReference>
<dbReference type="GO" id="GO:0006396">
    <property type="term" value="P:RNA processing"/>
    <property type="evidence" value="ECO:0007669"/>
    <property type="project" value="TreeGrafter"/>
</dbReference>
<dbReference type="InterPro" id="IPR002110">
    <property type="entry name" value="Ankyrin_rpt"/>
</dbReference>
<dbReference type="Proteomes" id="UP000799778">
    <property type="component" value="Unassembled WGS sequence"/>
</dbReference>
<dbReference type="PANTHER" id="PTHR24141">
    <property type="entry name" value="2-5A-DEPENDENT RIBONUCLEASE"/>
    <property type="match status" value="1"/>
</dbReference>
<evidence type="ECO:0000256" key="2">
    <source>
        <dbReference type="ARBA" id="ARBA00023043"/>
    </source>
</evidence>
<sequence>MDPISTSASIITVLTAATGTCKFLYDLILDIKDAPKEIQIQRKKLQHLQVSMEHLLKASARLPKGYQLNSTHHGMVAFMRDIEEIQDYLDRRAQASARRGVSRAKESFKWLFDRRLRKFFDNLEHYDLIFGQAVRTVEFSMLSKIMEQTSPVARPCCEVSSETCRKYGSAFTVSAIPTKHDKASIHTFIDSSKLHQALRSLSEMVFPVGLLLRYRNHVSIPTALRLELEGGPAICRRWSPKGQQYYTSSGFTISLAVRFSRLFHTRLAVVLFFVHNSSCMGGFTLKCNPSISIILPWDHSAFKAVETGDIDAIRQRISSGALNLNSTNPGGCTLLHYAVRFNQADILLLLQSCGADVNKANFQGETPLHVSIRRGRDHECTCRLLALGADLCQPDSSGRSALHTFYNSITAYVFQYHLDDIDTWAQDSNGMTVLHYLSWSRRSHPQELLRCDGVDNFSTTRRSPSHATSQLAIKDRQGKSMLHYATRRGNLDLICTLLQRPDAASLSMPDYQGRSLLHYATESSRTEVIDVFLTRGVDINVVDSQGRNALHHACMWGNEIAVKHLVGLEFAHLLDAVDNDGKTPIMVASHYRSHSVLQYLSGMRQVPAPIVESDLVGLADSFHWRRSMLQSWMKYRNSCIAWSMCLLVLCGLLLLVMTFHERGCETHIRGK</sequence>
<proteinExistence type="predicted"/>
<keyword evidence="4" id="KW-0812">Transmembrane</keyword>
<protein>
    <submittedName>
        <fullName evidence="5">Ankyrin</fullName>
    </submittedName>
</protein>
<feature type="repeat" description="ANK" evidence="3">
    <location>
        <begin position="477"/>
        <end position="500"/>
    </location>
</feature>
<dbReference type="EMBL" id="ML978070">
    <property type="protein sequence ID" value="KAF2014999.1"/>
    <property type="molecule type" value="Genomic_DNA"/>
</dbReference>
<evidence type="ECO:0000256" key="1">
    <source>
        <dbReference type="ARBA" id="ARBA00022737"/>
    </source>
</evidence>
<dbReference type="GeneID" id="54291365"/>
<dbReference type="InterPro" id="IPR036770">
    <property type="entry name" value="Ankyrin_rpt-contain_sf"/>
</dbReference>
<feature type="repeat" description="ANK" evidence="3">
    <location>
        <begin position="363"/>
        <end position="396"/>
    </location>
</feature>
<evidence type="ECO:0000313" key="6">
    <source>
        <dbReference type="Proteomes" id="UP000799778"/>
    </source>
</evidence>
<dbReference type="AlphaFoldDB" id="A0A6A5XQ27"/>
<dbReference type="SUPFAM" id="SSF48403">
    <property type="entry name" value="Ankyrin repeat"/>
    <property type="match status" value="1"/>
</dbReference>
<evidence type="ECO:0000256" key="4">
    <source>
        <dbReference type="SAM" id="Phobius"/>
    </source>
</evidence>
<dbReference type="GO" id="GO:0003723">
    <property type="term" value="F:RNA binding"/>
    <property type="evidence" value="ECO:0007669"/>
    <property type="project" value="TreeGrafter"/>
</dbReference>
<keyword evidence="2 3" id="KW-0040">ANK repeat</keyword>
<feature type="repeat" description="ANK" evidence="3">
    <location>
        <begin position="512"/>
        <end position="544"/>
    </location>
</feature>
<organism evidence="5 6">
    <name type="scientific">Aaosphaeria arxii CBS 175.79</name>
    <dbReference type="NCBI Taxonomy" id="1450172"/>
    <lineage>
        <taxon>Eukaryota</taxon>
        <taxon>Fungi</taxon>
        <taxon>Dikarya</taxon>
        <taxon>Ascomycota</taxon>
        <taxon>Pezizomycotina</taxon>
        <taxon>Dothideomycetes</taxon>
        <taxon>Pleosporomycetidae</taxon>
        <taxon>Pleosporales</taxon>
        <taxon>Pleosporales incertae sedis</taxon>
        <taxon>Aaosphaeria</taxon>
    </lineage>
</organism>
<dbReference type="PANTHER" id="PTHR24141:SF1">
    <property type="entry name" value="2-5A-DEPENDENT RIBONUCLEASE"/>
    <property type="match status" value="1"/>
</dbReference>
<dbReference type="OrthoDB" id="539213at2759"/>
<dbReference type="GO" id="GO:0004540">
    <property type="term" value="F:RNA nuclease activity"/>
    <property type="evidence" value="ECO:0007669"/>
    <property type="project" value="TreeGrafter"/>
</dbReference>
<name>A0A6A5XQ27_9PLEO</name>
<keyword evidence="6" id="KW-1185">Reference proteome</keyword>
<reference evidence="5" key="1">
    <citation type="journal article" date="2020" name="Stud. Mycol.">
        <title>101 Dothideomycetes genomes: a test case for predicting lifestyles and emergence of pathogens.</title>
        <authorList>
            <person name="Haridas S."/>
            <person name="Albert R."/>
            <person name="Binder M."/>
            <person name="Bloem J."/>
            <person name="Labutti K."/>
            <person name="Salamov A."/>
            <person name="Andreopoulos B."/>
            <person name="Baker S."/>
            <person name="Barry K."/>
            <person name="Bills G."/>
            <person name="Bluhm B."/>
            <person name="Cannon C."/>
            <person name="Castanera R."/>
            <person name="Culley D."/>
            <person name="Daum C."/>
            <person name="Ezra D."/>
            <person name="Gonzalez J."/>
            <person name="Henrissat B."/>
            <person name="Kuo A."/>
            <person name="Liang C."/>
            <person name="Lipzen A."/>
            <person name="Lutzoni F."/>
            <person name="Magnuson J."/>
            <person name="Mondo S."/>
            <person name="Nolan M."/>
            <person name="Ohm R."/>
            <person name="Pangilinan J."/>
            <person name="Park H.-J."/>
            <person name="Ramirez L."/>
            <person name="Alfaro M."/>
            <person name="Sun H."/>
            <person name="Tritt A."/>
            <person name="Yoshinaga Y."/>
            <person name="Zwiers L.-H."/>
            <person name="Turgeon B."/>
            <person name="Goodwin S."/>
            <person name="Spatafora J."/>
            <person name="Crous P."/>
            <person name="Grigoriev I."/>
        </authorList>
    </citation>
    <scope>NUCLEOTIDE SEQUENCE</scope>
    <source>
        <strain evidence="5">CBS 175.79</strain>
    </source>
</reference>
<feature type="repeat" description="ANK" evidence="3">
    <location>
        <begin position="330"/>
        <end position="362"/>
    </location>
</feature>
<dbReference type="Gene3D" id="1.25.40.20">
    <property type="entry name" value="Ankyrin repeat-containing domain"/>
    <property type="match status" value="3"/>
</dbReference>
<keyword evidence="4" id="KW-0472">Membrane</keyword>
<keyword evidence="1" id="KW-0677">Repeat</keyword>
<gene>
    <name evidence="5" type="ORF">BU24DRAFT_493482</name>
</gene>
<evidence type="ECO:0000256" key="3">
    <source>
        <dbReference type="PROSITE-ProRule" id="PRU00023"/>
    </source>
</evidence>